<organism evidence="1">
    <name type="scientific">Rhizophora mucronata</name>
    <name type="common">Asiatic mangrove</name>
    <dbReference type="NCBI Taxonomy" id="61149"/>
    <lineage>
        <taxon>Eukaryota</taxon>
        <taxon>Viridiplantae</taxon>
        <taxon>Streptophyta</taxon>
        <taxon>Embryophyta</taxon>
        <taxon>Tracheophyta</taxon>
        <taxon>Spermatophyta</taxon>
        <taxon>Magnoliopsida</taxon>
        <taxon>eudicotyledons</taxon>
        <taxon>Gunneridae</taxon>
        <taxon>Pentapetalae</taxon>
        <taxon>rosids</taxon>
        <taxon>fabids</taxon>
        <taxon>Malpighiales</taxon>
        <taxon>Rhizophoraceae</taxon>
        <taxon>Rhizophora</taxon>
    </lineage>
</organism>
<dbReference type="AlphaFoldDB" id="A0A2P2L9V2"/>
<name>A0A2P2L9V2_RHIMU</name>
<proteinExistence type="predicted"/>
<evidence type="ECO:0000313" key="1">
    <source>
        <dbReference type="EMBL" id="MBX14758.1"/>
    </source>
</evidence>
<accession>A0A2P2L9V2</accession>
<dbReference type="EMBL" id="GGEC01034274">
    <property type="protein sequence ID" value="MBX14758.1"/>
    <property type="molecule type" value="Transcribed_RNA"/>
</dbReference>
<sequence length="27" mass="2922">MSLALRAASSCSSKEPFKALLALNWLI</sequence>
<reference evidence="1" key="1">
    <citation type="submission" date="2018-02" db="EMBL/GenBank/DDBJ databases">
        <title>Rhizophora mucronata_Transcriptome.</title>
        <authorList>
            <person name="Meera S.P."/>
            <person name="Sreeshan A."/>
            <person name="Augustine A."/>
        </authorList>
    </citation>
    <scope>NUCLEOTIDE SEQUENCE</scope>
    <source>
        <tissue evidence="1">Leaf</tissue>
    </source>
</reference>
<protein>
    <submittedName>
        <fullName evidence="1">Uncharacterized protein LOC8275559 isoform X1</fullName>
    </submittedName>
</protein>